<dbReference type="GO" id="GO:0000981">
    <property type="term" value="F:DNA-binding transcription factor activity, RNA polymerase II-specific"/>
    <property type="evidence" value="ECO:0007669"/>
    <property type="project" value="TreeGrafter"/>
</dbReference>
<dbReference type="GeneTree" id="ENSGT00940000155535"/>
<dbReference type="GO" id="GO:0000978">
    <property type="term" value="F:RNA polymerase II cis-regulatory region sequence-specific DNA binding"/>
    <property type="evidence" value="ECO:0007669"/>
    <property type="project" value="TreeGrafter"/>
</dbReference>
<keyword evidence="8 9" id="KW-0539">Nucleus</keyword>
<dbReference type="InterPro" id="IPR009071">
    <property type="entry name" value="HMG_box_dom"/>
</dbReference>
<keyword evidence="4" id="KW-0805">Transcription regulation</keyword>
<dbReference type="STRING" id="30732.ENSOMEP00000026430"/>
<comment type="similarity">
    <text evidence="2">Belongs to the TCF/LEF family.</text>
</comment>
<dbReference type="GO" id="GO:0060070">
    <property type="term" value="P:canonical Wnt signaling pathway"/>
    <property type="evidence" value="ECO:0007669"/>
    <property type="project" value="TreeGrafter"/>
</dbReference>
<feature type="region of interest" description="Disordered" evidence="10">
    <location>
        <begin position="1"/>
        <end position="60"/>
    </location>
</feature>
<dbReference type="Ensembl" id="ENSOMET00000004554.1">
    <property type="protein sequence ID" value="ENSOMEP00000026430.1"/>
    <property type="gene ID" value="ENSOMEG00000008256.1"/>
</dbReference>
<evidence type="ECO:0000256" key="1">
    <source>
        <dbReference type="ARBA" id="ARBA00004123"/>
    </source>
</evidence>
<feature type="compositionally biased region" description="Basic and acidic residues" evidence="10">
    <location>
        <begin position="1"/>
        <end position="11"/>
    </location>
</feature>
<evidence type="ECO:0000259" key="11">
    <source>
        <dbReference type="PROSITE" id="PS50118"/>
    </source>
</evidence>
<dbReference type="PROSITE" id="PS50118">
    <property type="entry name" value="HMG_BOX_2"/>
    <property type="match status" value="1"/>
</dbReference>
<organism evidence="12 13">
    <name type="scientific">Oryzias melastigma</name>
    <name type="common">Marine medaka</name>
    <dbReference type="NCBI Taxonomy" id="30732"/>
    <lineage>
        <taxon>Eukaryota</taxon>
        <taxon>Metazoa</taxon>
        <taxon>Chordata</taxon>
        <taxon>Craniata</taxon>
        <taxon>Vertebrata</taxon>
        <taxon>Euteleostomi</taxon>
        <taxon>Actinopterygii</taxon>
        <taxon>Neopterygii</taxon>
        <taxon>Teleostei</taxon>
        <taxon>Neoteleostei</taxon>
        <taxon>Acanthomorphata</taxon>
        <taxon>Ovalentaria</taxon>
        <taxon>Atherinomorphae</taxon>
        <taxon>Beloniformes</taxon>
        <taxon>Adrianichthyidae</taxon>
        <taxon>Oryziinae</taxon>
        <taxon>Oryzias</taxon>
    </lineage>
</organism>
<feature type="region of interest" description="Disordered" evidence="10">
    <location>
        <begin position="243"/>
        <end position="281"/>
    </location>
</feature>
<evidence type="ECO:0000256" key="2">
    <source>
        <dbReference type="ARBA" id="ARBA00006569"/>
    </source>
</evidence>
<evidence type="ECO:0000256" key="6">
    <source>
        <dbReference type="ARBA" id="ARBA00023159"/>
    </source>
</evidence>
<keyword evidence="5 9" id="KW-0238">DNA-binding</keyword>
<evidence type="ECO:0000256" key="8">
    <source>
        <dbReference type="ARBA" id="ARBA00023242"/>
    </source>
</evidence>
<feature type="DNA-binding region" description="HMG box" evidence="9">
    <location>
        <begin position="190"/>
        <end position="257"/>
    </location>
</feature>
<reference evidence="12" key="2">
    <citation type="submission" date="2025-09" db="UniProtKB">
        <authorList>
            <consortium name="Ensembl"/>
        </authorList>
    </citation>
    <scope>IDENTIFICATION</scope>
</reference>
<dbReference type="PANTHER" id="PTHR10373:SF38">
    <property type="entry name" value="PROTEIN PANGOLIN, ISOFORM J"/>
    <property type="match status" value="1"/>
</dbReference>
<evidence type="ECO:0000256" key="5">
    <source>
        <dbReference type="ARBA" id="ARBA00023125"/>
    </source>
</evidence>
<feature type="domain" description="HMG box" evidence="11">
    <location>
        <begin position="190"/>
        <end position="257"/>
    </location>
</feature>
<feature type="compositionally biased region" description="Polar residues" evidence="10">
    <location>
        <begin position="47"/>
        <end position="60"/>
    </location>
</feature>
<evidence type="ECO:0000256" key="9">
    <source>
        <dbReference type="PROSITE-ProRule" id="PRU00267"/>
    </source>
</evidence>
<keyword evidence="6" id="KW-0010">Activator</keyword>
<dbReference type="GO" id="GO:1990907">
    <property type="term" value="C:beta-catenin-TCF complex"/>
    <property type="evidence" value="ECO:0007669"/>
    <property type="project" value="TreeGrafter"/>
</dbReference>
<dbReference type="SUPFAM" id="SSF47095">
    <property type="entry name" value="HMG-box"/>
    <property type="match status" value="1"/>
</dbReference>
<keyword evidence="3" id="KW-0879">Wnt signaling pathway</keyword>
<dbReference type="GO" id="GO:0000785">
    <property type="term" value="C:chromatin"/>
    <property type="evidence" value="ECO:0007669"/>
    <property type="project" value="TreeGrafter"/>
</dbReference>
<comment type="subcellular location">
    <subcellularLocation>
        <location evidence="1">Nucleus</location>
    </subcellularLocation>
</comment>
<evidence type="ECO:0000313" key="13">
    <source>
        <dbReference type="Proteomes" id="UP000261560"/>
    </source>
</evidence>
<feature type="compositionally biased region" description="Basic and acidic residues" evidence="10">
    <location>
        <begin position="22"/>
        <end position="45"/>
    </location>
</feature>
<name>A0A3B3DAM1_ORYME</name>
<proteinExistence type="inferred from homology"/>
<dbReference type="Pfam" id="PF00505">
    <property type="entry name" value="HMG_box"/>
    <property type="match status" value="1"/>
</dbReference>
<reference evidence="12" key="1">
    <citation type="submission" date="2025-08" db="UniProtKB">
        <authorList>
            <consortium name="Ensembl"/>
        </authorList>
    </citation>
    <scope>IDENTIFICATION</scope>
</reference>
<keyword evidence="7" id="KW-0804">Transcription</keyword>
<dbReference type="Proteomes" id="UP000261560">
    <property type="component" value="Unplaced"/>
</dbReference>
<evidence type="ECO:0000256" key="3">
    <source>
        <dbReference type="ARBA" id="ARBA00022687"/>
    </source>
</evidence>
<dbReference type="OMA" id="APLMNCC"/>
<accession>A0A3B3DAM1</accession>
<evidence type="ECO:0000256" key="7">
    <source>
        <dbReference type="ARBA" id="ARBA00023163"/>
    </source>
</evidence>
<evidence type="ECO:0000256" key="4">
    <source>
        <dbReference type="ARBA" id="ARBA00023015"/>
    </source>
</evidence>
<dbReference type="PANTHER" id="PTHR10373">
    <property type="entry name" value="TRANSCRIPTION FACTOR 7 FAMILY MEMBER"/>
    <property type="match status" value="1"/>
</dbReference>
<evidence type="ECO:0000256" key="10">
    <source>
        <dbReference type="SAM" id="MobiDB-lite"/>
    </source>
</evidence>
<dbReference type="InterPro" id="IPR036910">
    <property type="entry name" value="HMG_box_dom_sf"/>
</dbReference>
<sequence length="293" mass="32334">METPTPEEREQTPVSLNSHQLQTHEEAELKNTDQGSRGDRSHVKNEAISQLTGSHCGSNSENMLEKDVYAKGLTIKTLVEKPQKSVEKFTCVMSGPPQKLQENVSICPVTAFSPPAAPAPLPSAAAQPVQRHPPRSIGLLQPVRLSNGQVVFKSPNQVYLTPNPAAPLLNTCSIRTKRPGEQLFKSQPYIKKPPNAFMLFLKEQRAAVPPELKSNSSAVNKLLGEKWSVLSEEQKAKYFNQADEEKRLHAQQHPDWSSSDNYGKKKRISRKGAPSRIQGLNVLPGSIRPCAPL</sequence>
<dbReference type="InterPro" id="IPR024940">
    <property type="entry name" value="TCF/LEF"/>
</dbReference>
<dbReference type="Gene3D" id="1.10.30.10">
    <property type="entry name" value="High mobility group box domain"/>
    <property type="match status" value="1"/>
</dbReference>
<dbReference type="PaxDb" id="30732-ENSOMEP00000026430"/>
<evidence type="ECO:0000313" key="12">
    <source>
        <dbReference type="Ensembl" id="ENSOMEP00000026430.1"/>
    </source>
</evidence>
<keyword evidence="13" id="KW-1185">Reference proteome</keyword>
<protein>
    <recommendedName>
        <fullName evidence="11">HMG box domain-containing protein</fullName>
    </recommendedName>
</protein>
<dbReference type="SMART" id="SM00398">
    <property type="entry name" value="HMG"/>
    <property type="match status" value="1"/>
</dbReference>
<dbReference type="AlphaFoldDB" id="A0A3B3DAM1"/>